<feature type="signal peptide" evidence="1">
    <location>
        <begin position="1"/>
        <end position="22"/>
    </location>
</feature>
<dbReference type="InterPro" id="IPR043781">
    <property type="entry name" value="DUF5723"/>
</dbReference>
<name>A0ABR8Y6G3_9BACT</name>
<protein>
    <recommendedName>
        <fullName evidence="2">DUF5723 domain-containing protein</fullName>
    </recommendedName>
</protein>
<gene>
    <name evidence="3" type="ORF">H9625_04905</name>
</gene>
<dbReference type="RefSeq" id="WP_191763225.1">
    <property type="nucleotide sequence ID" value="NZ_JACSPP010000009.1"/>
</dbReference>
<comment type="caution">
    <text evidence="3">The sequence shown here is derived from an EMBL/GenBank/DDBJ whole genome shotgun (WGS) entry which is preliminary data.</text>
</comment>
<dbReference type="EMBL" id="JACSPP010000009">
    <property type="protein sequence ID" value="MBD8039793.1"/>
    <property type="molecule type" value="Genomic_DNA"/>
</dbReference>
<dbReference type="Gene3D" id="2.40.160.60">
    <property type="entry name" value="Outer membrane protein transport protein (OMPP1/FadL/TodX)"/>
    <property type="match status" value="1"/>
</dbReference>
<feature type="domain" description="DUF5723" evidence="2">
    <location>
        <begin position="42"/>
        <end position="442"/>
    </location>
</feature>
<dbReference type="PROSITE" id="PS51257">
    <property type="entry name" value="PROKAR_LIPOPROTEIN"/>
    <property type="match status" value="1"/>
</dbReference>
<evidence type="ECO:0000256" key="1">
    <source>
        <dbReference type="SAM" id="SignalP"/>
    </source>
</evidence>
<proteinExistence type="predicted"/>
<reference evidence="3 4" key="1">
    <citation type="submission" date="2020-08" db="EMBL/GenBank/DDBJ databases">
        <title>A Genomic Blueprint of the Chicken Gut Microbiome.</title>
        <authorList>
            <person name="Gilroy R."/>
            <person name="Ravi A."/>
            <person name="Getino M."/>
            <person name="Pursley I."/>
            <person name="Horton D.L."/>
            <person name="Alikhan N.-F."/>
            <person name="Baker D."/>
            <person name="Gharbi K."/>
            <person name="Hall N."/>
            <person name="Watson M."/>
            <person name="Adriaenssens E.M."/>
            <person name="Foster-Nyarko E."/>
            <person name="Jarju S."/>
            <person name="Secka A."/>
            <person name="Antonio M."/>
            <person name="Oren A."/>
            <person name="Chaudhuri R."/>
            <person name="La Ragione R.M."/>
            <person name="Hildebrand F."/>
            <person name="Pallen M.J."/>
        </authorList>
    </citation>
    <scope>NUCLEOTIDE SEQUENCE [LARGE SCALE GENOMIC DNA]</scope>
    <source>
        <strain evidence="3 4">Sa1CVN1</strain>
    </source>
</reference>
<keyword evidence="4" id="KW-1185">Reference proteome</keyword>
<dbReference type="Pfam" id="PF18990">
    <property type="entry name" value="DUF5723"/>
    <property type="match status" value="1"/>
</dbReference>
<evidence type="ECO:0000313" key="4">
    <source>
        <dbReference type="Proteomes" id="UP000620874"/>
    </source>
</evidence>
<keyword evidence="1" id="KW-0732">Signal</keyword>
<accession>A0ABR8Y6G3</accession>
<feature type="chain" id="PRO_5045404994" description="DUF5723 domain-containing protein" evidence="1">
    <location>
        <begin position="23"/>
        <end position="474"/>
    </location>
</feature>
<dbReference type="Proteomes" id="UP000620874">
    <property type="component" value="Unassembled WGS sequence"/>
</dbReference>
<organism evidence="3 4">
    <name type="scientific">Phocaeicola intestinalis</name>
    <dbReference type="NCBI Taxonomy" id="2762212"/>
    <lineage>
        <taxon>Bacteria</taxon>
        <taxon>Pseudomonadati</taxon>
        <taxon>Bacteroidota</taxon>
        <taxon>Bacteroidia</taxon>
        <taxon>Bacteroidales</taxon>
        <taxon>Bacteroidaceae</taxon>
        <taxon>Phocaeicola</taxon>
    </lineage>
</organism>
<sequence length="474" mass="52146">MKKIHKLLTVAAVAGSCLTVSAQALHSGYFLEGYSYRHQLNPAFAGERNYISIPALGNINIGTQGNIGVGTFLFPQNDQLTTFMHSSISGEEFLSGLKDNNRINANINLTLLSAGFHAWGGFNTVDINLRSNTSMNLPYDLFAFMKMGMTGNETHYHMENLGIESNNYVELAFGHSRKINDKLNVGGKLKFLLGGANLSMKMTEMDVTMAQDKWMVRANGEMNASLKGLMMPTKEESGRKLDNPSQRDLIDWDNIDVDSPGLGGFGMAIDLGATYKIMDDLTLSAALLDFGFISWNNTIKAATSNSAWEFDGFKNIAVDSELGDDDPNSLNSQLDAIGKDLEDYASFHRTENGVKRTAMLGATLNIGAEYAFPLYNKLHFGFLSSTRIKGKYSWSEGRISANVAPIKWFDAGVNYAISSFGSSFGWLLNFHPRGFNFFIGMDHLMGKVTPQFIPVKSGNMNVSLGFNVTFGDRK</sequence>
<evidence type="ECO:0000259" key="2">
    <source>
        <dbReference type="Pfam" id="PF18990"/>
    </source>
</evidence>
<evidence type="ECO:0000313" key="3">
    <source>
        <dbReference type="EMBL" id="MBD8039793.1"/>
    </source>
</evidence>